<accession>A0A3A9J411</accession>
<dbReference type="Proteomes" id="UP000281725">
    <property type="component" value="Unassembled WGS sequence"/>
</dbReference>
<dbReference type="EMBL" id="RAWX01000002">
    <property type="protein sequence ID" value="RKJ89767.1"/>
    <property type="molecule type" value="Genomic_DNA"/>
</dbReference>
<name>A0A3A9J411_AERVE</name>
<sequence>MPFTFFAWAAASEPGFIGPINPRTGKRSQAGSLSAFPSRKARAEFIAKTQGAAVAVTAKEARQLKAGLDDRAFHELVDLLAGGDL</sequence>
<comment type="caution">
    <text evidence="1">The sequence shown here is derived from an EMBL/GenBank/DDBJ whole genome shotgun (WGS) entry which is preliminary data.</text>
</comment>
<evidence type="ECO:0000313" key="2">
    <source>
        <dbReference type="Proteomes" id="UP000281725"/>
    </source>
</evidence>
<dbReference type="AlphaFoldDB" id="A0A3A9J411"/>
<protein>
    <submittedName>
        <fullName evidence="1">Uncharacterized protein</fullName>
    </submittedName>
</protein>
<evidence type="ECO:0000313" key="1">
    <source>
        <dbReference type="EMBL" id="RKJ89767.1"/>
    </source>
</evidence>
<gene>
    <name evidence="1" type="ORF">D6R50_11055</name>
</gene>
<organism evidence="1 2">
    <name type="scientific">Aeromonas veronii</name>
    <dbReference type="NCBI Taxonomy" id="654"/>
    <lineage>
        <taxon>Bacteria</taxon>
        <taxon>Pseudomonadati</taxon>
        <taxon>Pseudomonadota</taxon>
        <taxon>Gammaproteobacteria</taxon>
        <taxon>Aeromonadales</taxon>
        <taxon>Aeromonadaceae</taxon>
        <taxon>Aeromonas</taxon>
    </lineage>
</organism>
<proteinExistence type="predicted"/>
<reference evidence="1 2" key="1">
    <citation type="submission" date="2018-09" db="EMBL/GenBank/DDBJ databases">
        <title>Genome sequencing of Aeromonas veronii MS-17-88.</title>
        <authorList>
            <person name="Tekedar H.C."/>
            <person name="Arick M.A."/>
            <person name="Hsu C.-Y."/>
            <person name="Thrash A."/>
            <person name="Karsi A."/>
            <person name="Lawrence M.L."/>
            <person name="Abdelhamed H."/>
        </authorList>
    </citation>
    <scope>NUCLEOTIDE SEQUENCE [LARGE SCALE GENOMIC DNA]</scope>
    <source>
        <strain evidence="1 2">MS 17-88</strain>
    </source>
</reference>